<proteinExistence type="predicted"/>
<organism evidence="1 2">
    <name type="scientific">Corynebacterium deserti GIMN1.010</name>
    <dbReference type="NCBI Taxonomy" id="931089"/>
    <lineage>
        <taxon>Bacteria</taxon>
        <taxon>Bacillati</taxon>
        <taxon>Actinomycetota</taxon>
        <taxon>Actinomycetes</taxon>
        <taxon>Mycobacteriales</taxon>
        <taxon>Corynebacteriaceae</taxon>
        <taxon>Corynebacterium</taxon>
    </lineage>
</organism>
<evidence type="ECO:0000313" key="2">
    <source>
        <dbReference type="Proteomes" id="UP000068067"/>
    </source>
</evidence>
<reference evidence="1 2" key="1">
    <citation type="submission" date="2014-08" db="EMBL/GenBank/DDBJ databases">
        <title>Complete genome sequence of Corynebacterium deserti GIMN1.010 (=DSM 45689), isolated from desert sand in western China.</title>
        <authorList>
            <person name="Ruckert C."/>
            <person name="Albersmeier A."/>
            <person name="Kalinowski J."/>
        </authorList>
    </citation>
    <scope>NUCLEOTIDE SEQUENCE [LARGE SCALE GENOMIC DNA]</scope>
    <source>
        <strain evidence="1 2">GIMN1.010</strain>
    </source>
</reference>
<dbReference type="KEGG" id="cdx:CDES_01725"/>
<protein>
    <submittedName>
        <fullName evidence="1">Uncharacterized protein</fullName>
    </submittedName>
</protein>
<sequence length="64" mass="7205">MPYTPRVRSELAGYAGNVVRIMAKEPIVLRNRLNYGCTREELTPRRRSGGLIKSASDENSELVL</sequence>
<accession>A0A0M4CV24</accession>
<name>A0A0M4CV24_9CORY</name>
<dbReference type="PATRIC" id="fig|931089.4.peg.348"/>
<keyword evidence="2" id="KW-1185">Reference proteome</keyword>
<gene>
    <name evidence="1" type="ORF">CDES_01725</name>
</gene>
<dbReference type="EMBL" id="CP009220">
    <property type="protein sequence ID" value="ALC04812.1"/>
    <property type="molecule type" value="Genomic_DNA"/>
</dbReference>
<dbReference type="Proteomes" id="UP000068067">
    <property type="component" value="Chromosome"/>
</dbReference>
<dbReference type="AlphaFoldDB" id="A0A0M4CV24"/>
<evidence type="ECO:0000313" key="1">
    <source>
        <dbReference type="EMBL" id="ALC04812.1"/>
    </source>
</evidence>